<gene>
    <name evidence="1" type="ORF">SpAn4DRAFT_4452</name>
</gene>
<dbReference type="SUPFAM" id="SSF56672">
    <property type="entry name" value="DNA/RNA polymerases"/>
    <property type="match status" value="1"/>
</dbReference>
<proteinExistence type="predicted"/>
<dbReference type="EC" id="2.7.7.7" evidence="1"/>
<name>A0A0U1L5W8_9FIRM</name>
<dbReference type="Gene3D" id="3.90.1600.10">
    <property type="entry name" value="Palm domain of DNA polymerase"/>
    <property type="match status" value="1"/>
</dbReference>
<reference evidence="2" key="1">
    <citation type="submission" date="2015-03" db="EMBL/GenBank/DDBJ databases">
        <authorList>
            <person name="Nijsse Bart"/>
        </authorList>
    </citation>
    <scope>NUCLEOTIDE SEQUENCE [LARGE SCALE GENOMIC DNA]</scope>
</reference>
<keyword evidence="2" id="KW-1185">Reference proteome</keyword>
<sequence length="559" mass="65706">MIFFDFEVFRYDWLVVLANANTQTFQTIINDVDALRRFYEKNKEEIWIGYNSRGYDQYILKGLLMDFDPYEISKFIIADDRKGWEYSSAFNKIQLYVFDIMTTMHGLKQIEGFMGNDIRETNVSFKTERKLTEPELKQVETYCRHDVEQTMEVFINRIDEFESHLSLLNAFKLPLKMITKTKPQLASIILDANREHRNDEFAITFPDTLRLSKYQHIVDWYNQPVNRNYNKSLKTNVAGVPHIFAWGGLHGAIENYFGEGIYLNIDVASYYPALMIEYDYLSRNVSDSSKYRQIRDERIRLKREKNPMQQPYKIVLNSTYGAMKDKYNALYDPRQANNVCVGGQLLLLDLIEKLEPYCQLIQSNTDGVIIKLQNDDVDFIKSVCSEWENRTRMVLEFEMFERICQKDVNNYIVLHADKTYKSKGAYVKKLDVLDNDLPIVNKALVNYFTQGMPVEETIRGCTNLMEFQKIVKVSNKYLHAMHGNKIISERVLRVFASRSMRDQGVFKQKTLDRIEKIANTPERCFIENGNVNNLPLPTKLDINWYIDVAKKRLNDFLVN</sequence>
<evidence type="ECO:0000313" key="2">
    <source>
        <dbReference type="Proteomes" id="UP000049855"/>
    </source>
</evidence>
<evidence type="ECO:0000313" key="1">
    <source>
        <dbReference type="EMBL" id="CQR75088.1"/>
    </source>
</evidence>
<accession>A0A0U1L5W8</accession>
<organism evidence="1 2">
    <name type="scientific">Sporomusa ovata</name>
    <dbReference type="NCBI Taxonomy" id="2378"/>
    <lineage>
        <taxon>Bacteria</taxon>
        <taxon>Bacillati</taxon>
        <taxon>Bacillota</taxon>
        <taxon>Negativicutes</taxon>
        <taxon>Selenomonadales</taxon>
        <taxon>Sporomusaceae</taxon>
        <taxon>Sporomusa</taxon>
    </lineage>
</organism>
<dbReference type="Proteomes" id="UP000049855">
    <property type="component" value="Unassembled WGS sequence"/>
</dbReference>
<dbReference type="GO" id="GO:0003887">
    <property type="term" value="F:DNA-directed DNA polymerase activity"/>
    <property type="evidence" value="ECO:0007669"/>
    <property type="project" value="UniProtKB-EC"/>
</dbReference>
<keyword evidence="1" id="KW-0808">Transferase</keyword>
<dbReference type="RefSeq" id="WP_021171302.1">
    <property type="nucleotide sequence ID" value="NZ_CTRP01000016.1"/>
</dbReference>
<dbReference type="InterPro" id="IPR023211">
    <property type="entry name" value="DNA_pol_palm_dom_sf"/>
</dbReference>
<dbReference type="EMBL" id="CTRP01000016">
    <property type="protein sequence ID" value="CQR75088.1"/>
    <property type="molecule type" value="Genomic_DNA"/>
</dbReference>
<dbReference type="AlphaFoldDB" id="A0A0U1L5W8"/>
<keyword evidence="1" id="KW-0548">Nucleotidyltransferase</keyword>
<dbReference type="InterPro" id="IPR043502">
    <property type="entry name" value="DNA/RNA_pol_sf"/>
</dbReference>
<protein>
    <submittedName>
        <fullName evidence="1">DNA polymerase</fullName>
        <ecNumber evidence="1">2.7.7.7</ecNumber>
    </submittedName>
</protein>